<name>A0A382JWY4_9ZZZZ</name>
<organism evidence="8">
    <name type="scientific">marine metagenome</name>
    <dbReference type="NCBI Taxonomy" id="408172"/>
    <lineage>
        <taxon>unclassified sequences</taxon>
        <taxon>metagenomes</taxon>
        <taxon>ecological metagenomes</taxon>
    </lineage>
</organism>
<protein>
    <submittedName>
        <fullName evidence="8">Uncharacterized protein</fullName>
    </submittedName>
</protein>
<evidence type="ECO:0000256" key="4">
    <source>
        <dbReference type="ARBA" id="ARBA00022982"/>
    </source>
</evidence>
<dbReference type="InterPro" id="IPR020942">
    <property type="entry name" value="Cyt_c_III_dom"/>
</dbReference>
<evidence type="ECO:0000256" key="2">
    <source>
        <dbReference type="ARBA" id="ARBA00022617"/>
    </source>
</evidence>
<evidence type="ECO:0000256" key="5">
    <source>
        <dbReference type="ARBA" id="ARBA00023004"/>
    </source>
</evidence>
<dbReference type="PANTHER" id="PTHR39425">
    <property type="entry name" value="LIPOPROTEIN CYTOCHROME C"/>
    <property type="match status" value="1"/>
</dbReference>
<keyword evidence="1" id="KW-0813">Transport</keyword>
<keyword evidence="3" id="KW-0479">Metal-binding</keyword>
<dbReference type="CDD" id="cd08168">
    <property type="entry name" value="Cytochrom_C3"/>
    <property type="match status" value="1"/>
</dbReference>
<keyword evidence="4" id="KW-0249">Electron transport</keyword>
<evidence type="ECO:0000259" key="7">
    <source>
        <dbReference type="Pfam" id="PF14522"/>
    </source>
</evidence>
<dbReference type="GO" id="GO:0046872">
    <property type="term" value="F:metal ion binding"/>
    <property type="evidence" value="ECO:0007669"/>
    <property type="project" value="UniProtKB-KW"/>
</dbReference>
<evidence type="ECO:0000256" key="1">
    <source>
        <dbReference type="ARBA" id="ARBA00022448"/>
    </source>
</evidence>
<evidence type="ECO:0000259" key="6">
    <source>
        <dbReference type="Pfam" id="PF02085"/>
    </source>
</evidence>
<dbReference type="Pfam" id="PF02085">
    <property type="entry name" value="Cytochrom_CIII"/>
    <property type="match status" value="1"/>
</dbReference>
<evidence type="ECO:0000256" key="3">
    <source>
        <dbReference type="ARBA" id="ARBA00022723"/>
    </source>
</evidence>
<evidence type="ECO:0000313" key="8">
    <source>
        <dbReference type="EMBL" id="SVC16236.1"/>
    </source>
</evidence>
<feature type="domain" description="Cytochrome c7-like" evidence="7">
    <location>
        <begin position="124"/>
        <end position="180"/>
    </location>
</feature>
<dbReference type="PANTHER" id="PTHR39425:SF1">
    <property type="entry name" value="CYTOCHROME C7-LIKE DOMAIN-CONTAINING PROTEIN"/>
    <property type="match status" value="1"/>
</dbReference>
<gene>
    <name evidence="8" type="ORF">METZ01_LOCUS269090</name>
</gene>
<dbReference type="PRINTS" id="PR00609">
    <property type="entry name" value="CYTOCHROMEC3"/>
</dbReference>
<sequence length="181" mass="20180">MTKRWTVTSIVALTILGSLAFSQTQGTNAALGGDSRSEEAVTQPIAFPHNIHAGVDQIDCQYCHFSAERSVDAGIPPVRTCIGCHQVISGTDERQQAEIQKVRDYWNNQEPIPWVRIYKVADHVHFPHMRHVAADVDCTTCHGPVQELGVIQEVNQRLSMGWCVTCHVERNVSVDCTVCHY</sequence>
<dbReference type="GO" id="GO:0009055">
    <property type="term" value="F:electron transfer activity"/>
    <property type="evidence" value="ECO:0007669"/>
    <property type="project" value="InterPro"/>
</dbReference>
<keyword evidence="5" id="KW-0408">Iron</keyword>
<dbReference type="AlphaFoldDB" id="A0A382JWY4"/>
<dbReference type="EMBL" id="UINC01076764">
    <property type="protein sequence ID" value="SVC16236.1"/>
    <property type="molecule type" value="Genomic_DNA"/>
</dbReference>
<reference evidence="8" key="1">
    <citation type="submission" date="2018-05" db="EMBL/GenBank/DDBJ databases">
        <authorList>
            <person name="Lanie J.A."/>
            <person name="Ng W.-L."/>
            <person name="Kazmierczak K.M."/>
            <person name="Andrzejewski T.M."/>
            <person name="Davidsen T.M."/>
            <person name="Wayne K.J."/>
            <person name="Tettelin H."/>
            <person name="Glass J.I."/>
            <person name="Rusch D."/>
            <person name="Podicherti R."/>
            <person name="Tsui H.-C.T."/>
            <person name="Winkler M.E."/>
        </authorList>
    </citation>
    <scope>NUCLEOTIDE SEQUENCE</scope>
</reference>
<dbReference type="SUPFAM" id="SSF48695">
    <property type="entry name" value="Multiheme cytochromes"/>
    <property type="match status" value="1"/>
</dbReference>
<dbReference type="Gene3D" id="3.90.10.10">
    <property type="entry name" value="Cytochrome C3"/>
    <property type="match status" value="2"/>
</dbReference>
<dbReference type="InterPro" id="IPR029467">
    <property type="entry name" value="Cyt_c7-like"/>
</dbReference>
<proteinExistence type="predicted"/>
<dbReference type="Pfam" id="PF14522">
    <property type="entry name" value="Cytochrome_C7"/>
    <property type="match status" value="1"/>
</dbReference>
<keyword evidence="2" id="KW-0349">Heme</keyword>
<accession>A0A382JWY4</accession>
<dbReference type="GO" id="GO:0020037">
    <property type="term" value="F:heme binding"/>
    <property type="evidence" value="ECO:0007669"/>
    <property type="project" value="InterPro"/>
</dbReference>
<feature type="domain" description="Class III cytochrome C" evidence="6">
    <location>
        <begin position="40"/>
        <end position="98"/>
    </location>
</feature>
<dbReference type="InterPro" id="IPR036280">
    <property type="entry name" value="Multihaem_cyt_sf"/>
</dbReference>
<dbReference type="InterPro" id="IPR002322">
    <property type="entry name" value="Cyt_c_III"/>
</dbReference>